<feature type="transmembrane region" description="Helical" evidence="8">
    <location>
        <begin position="131"/>
        <end position="164"/>
    </location>
</feature>
<dbReference type="InterPro" id="IPR003593">
    <property type="entry name" value="AAA+_ATPase"/>
</dbReference>
<evidence type="ECO:0000256" key="4">
    <source>
        <dbReference type="ARBA" id="ARBA00022840"/>
    </source>
</evidence>
<evidence type="ECO:0000313" key="12">
    <source>
        <dbReference type="Proteomes" id="UP000237822"/>
    </source>
</evidence>
<organism evidence="11 12">
    <name type="scientific">Knoellia remsis</name>
    <dbReference type="NCBI Taxonomy" id="407159"/>
    <lineage>
        <taxon>Bacteria</taxon>
        <taxon>Bacillati</taxon>
        <taxon>Actinomycetota</taxon>
        <taxon>Actinomycetes</taxon>
        <taxon>Micrococcales</taxon>
        <taxon>Intrasporangiaceae</taxon>
        <taxon>Knoellia</taxon>
    </lineage>
</organism>
<dbReference type="InterPro" id="IPR003439">
    <property type="entry name" value="ABC_transporter-like_ATP-bd"/>
</dbReference>
<evidence type="ECO:0000259" key="10">
    <source>
        <dbReference type="PROSITE" id="PS50929"/>
    </source>
</evidence>
<dbReference type="GO" id="GO:0140359">
    <property type="term" value="F:ABC-type transporter activity"/>
    <property type="evidence" value="ECO:0007669"/>
    <property type="project" value="InterPro"/>
</dbReference>
<evidence type="ECO:0000256" key="5">
    <source>
        <dbReference type="ARBA" id="ARBA00022989"/>
    </source>
</evidence>
<keyword evidence="6 8" id="KW-0472">Membrane</keyword>
<dbReference type="InterPro" id="IPR039421">
    <property type="entry name" value="Type_1_exporter"/>
</dbReference>
<dbReference type="Proteomes" id="UP000237822">
    <property type="component" value="Unassembled WGS sequence"/>
</dbReference>
<keyword evidence="4 11" id="KW-0067">ATP-binding</keyword>
<comment type="caution">
    <text evidence="11">The sequence shown here is derived from an EMBL/GenBank/DDBJ whole genome shotgun (WGS) entry which is preliminary data.</text>
</comment>
<dbReference type="SUPFAM" id="SSF90123">
    <property type="entry name" value="ABC transporter transmembrane region"/>
    <property type="match status" value="1"/>
</dbReference>
<dbReference type="CDD" id="cd03228">
    <property type="entry name" value="ABCC_MRP_Like"/>
    <property type="match status" value="1"/>
</dbReference>
<dbReference type="GO" id="GO:0005886">
    <property type="term" value="C:plasma membrane"/>
    <property type="evidence" value="ECO:0007669"/>
    <property type="project" value="UniProtKB-SubCell"/>
</dbReference>
<dbReference type="Pfam" id="PF00005">
    <property type="entry name" value="ABC_tran"/>
    <property type="match status" value="1"/>
</dbReference>
<evidence type="ECO:0000256" key="3">
    <source>
        <dbReference type="ARBA" id="ARBA00022741"/>
    </source>
</evidence>
<keyword evidence="5 8" id="KW-1133">Transmembrane helix</keyword>
<evidence type="ECO:0000256" key="1">
    <source>
        <dbReference type="ARBA" id="ARBA00004651"/>
    </source>
</evidence>
<dbReference type="PROSITE" id="PS00211">
    <property type="entry name" value="ABC_TRANSPORTER_1"/>
    <property type="match status" value="1"/>
</dbReference>
<reference evidence="11 12" key="1">
    <citation type="submission" date="2018-03" db="EMBL/GenBank/DDBJ databases">
        <title>Genomic Encyclopedia of Archaeal and Bacterial Type Strains, Phase II (KMG-II): from individual species to whole genera.</title>
        <authorList>
            <person name="Goeker M."/>
        </authorList>
    </citation>
    <scope>NUCLEOTIDE SEQUENCE [LARGE SCALE GENOMIC DNA]</scope>
    <source>
        <strain evidence="11 12">ATCC BAA-1496</strain>
    </source>
</reference>
<feature type="transmembrane region" description="Helical" evidence="8">
    <location>
        <begin position="43"/>
        <end position="64"/>
    </location>
</feature>
<dbReference type="Gene3D" id="3.40.50.300">
    <property type="entry name" value="P-loop containing nucleotide triphosphate hydrolases"/>
    <property type="match status" value="1"/>
</dbReference>
<dbReference type="PROSITE" id="PS50929">
    <property type="entry name" value="ABC_TM1F"/>
    <property type="match status" value="1"/>
</dbReference>
<name>A0A2T0UCY1_9MICO</name>
<dbReference type="InterPro" id="IPR011527">
    <property type="entry name" value="ABC1_TM_dom"/>
</dbReference>
<accession>A0A2T0UCY1</accession>
<keyword evidence="12" id="KW-1185">Reference proteome</keyword>
<dbReference type="GO" id="GO:0016887">
    <property type="term" value="F:ATP hydrolysis activity"/>
    <property type="evidence" value="ECO:0007669"/>
    <property type="project" value="InterPro"/>
</dbReference>
<feature type="domain" description="ABC transporter" evidence="9">
    <location>
        <begin position="383"/>
        <end position="613"/>
    </location>
</feature>
<protein>
    <submittedName>
        <fullName evidence="11">ATP-binding cassette subfamily C protein CydC/ATP-binding cassette subfamily C protein CydCD</fullName>
    </submittedName>
</protein>
<evidence type="ECO:0000259" key="9">
    <source>
        <dbReference type="PROSITE" id="PS50893"/>
    </source>
</evidence>
<gene>
    <name evidence="11" type="ORF">BCF74_12251</name>
</gene>
<dbReference type="GO" id="GO:0005524">
    <property type="term" value="F:ATP binding"/>
    <property type="evidence" value="ECO:0007669"/>
    <property type="project" value="UniProtKB-KW"/>
</dbReference>
<dbReference type="PROSITE" id="PS50893">
    <property type="entry name" value="ABC_TRANSPORTER_2"/>
    <property type="match status" value="1"/>
</dbReference>
<sequence>MTTLARGRTDLLAGLWGGLALSSGVALTATSGWLIVRAAERPVILTLLMAIVSVRAFGMARPFFRYLERLRSHDRALDDLARDRTDVYAALIPLTPARLGRRSRSAVLTGVVNDLTDVVESQVRVRVPVLAAALTLVFATVLAGALLPVAGGVIAVWALVTVALHRWGLGLERGAQPVVGAARAEVGRAADLVARHTAQLQAIGAEGEVLARLDRAQDDLARALRRQSRGRALVTGGVLGLTGIACVVMAALAVRSDLGAPVMALLVVVPAALADTLLPLADAARAQARAEEAQSRVDALLDQEPAVAAAREPSRTVHLGEIGTTDAHPGTSPTVQLGEIGTTDAHPGTSPTVQLGEFFTGETDPKASRAVQLGEIGTGVPHLRLAGVTAGWVDGRRDVGPVDLDLPPGRRVAVVGANGSGKSTLLAVLARALDPSAGRYLVDGTDATGLGLEEVRGLVAVVDDEPHLFAADVRANLVLAAPDADDTAILAALHVAGLDGWFATLPDGLDTGLGAGGRGVSGGERTRIALARAVLSGRPVILLDEPVAQLDHATATAVMRDVWSATEGRSVVLVSHRAEGLDGVDEVIDLTADSPTSASSAQLTAASTPKDRP</sequence>
<comment type="subcellular location">
    <subcellularLocation>
        <location evidence="1">Cell membrane</location>
        <topology evidence="1">Multi-pass membrane protein</topology>
    </subcellularLocation>
</comment>
<dbReference type="PANTHER" id="PTHR24221:SF654">
    <property type="entry name" value="ATP-BINDING CASSETTE SUB-FAMILY B MEMBER 6"/>
    <property type="match status" value="1"/>
</dbReference>
<dbReference type="SMART" id="SM00382">
    <property type="entry name" value="AAA"/>
    <property type="match status" value="1"/>
</dbReference>
<feature type="region of interest" description="Disordered" evidence="7">
    <location>
        <begin position="592"/>
        <end position="613"/>
    </location>
</feature>
<proteinExistence type="predicted"/>
<evidence type="ECO:0000256" key="8">
    <source>
        <dbReference type="SAM" id="Phobius"/>
    </source>
</evidence>
<feature type="transmembrane region" description="Helical" evidence="8">
    <location>
        <begin position="12"/>
        <end position="36"/>
    </location>
</feature>
<dbReference type="GO" id="GO:0034040">
    <property type="term" value="F:ATPase-coupled lipid transmembrane transporter activity"/>
    <property type="evidence" value="ECO:0007669"/>
    <property type="project" value="TreeGrafter"/>
</dbReference>
<dbReference type="PANTHER" id="PTHR24221">
    <property type="entry name" value="ATP-BINDING CASSETTE SUB-FAMILY B"/>
    <property type="match status" value="1"/>
</dbReference>
<dbReference type="InterPro" id="IPR027417">
    <property type="entry name" value="P-loop_NTPase"/>
</dbReference>
<keyword evidence="2 8" id="KW-0812">Transmembrane</keyword>
<feature type="domain" description="ABC transmembrane type-1" evidence="10">
    <location>
        <begin position="11"/>
        <end position="255"/>
    </location>
</feature>
<evidence type="ECO:0000256" key="6">
    <source>
        <dbReference type="ARBA" id="ARBA00023136"/>
    </source>
</evidence>
<evidence type="ECO:0000313" key="11">
    <source>
        <dbReference type="EMBL" id="PRY55667.1"/>
    </source>
</evidence>
<dbReference type="RefSeq" id="WP_106298344.1">
    <property type="nucleotide sequence ID" value="NZ_PVTI01000022.1"/>
</dbReference>
<feature type="transmembrane region" description="Helical" evidence="8">
    <location>
        <begin position="232"/>
        <end position="254"/>
    </location>
</feature>
<dbReference type="OrthoDB" id="3237158at2"/>
<dbReference type="InterPro" id="IPR017871">
    <property type="entry name" value="ABC_transporter-like_CS"/>
</dbReference>
<dbReference type="SUPFAM" id="SSF52540">
    <property type="entry name" value="P-loop containing nucleoside triphosphate hydrolases"/>
    <property type="match status" value="1"/>
</dbReference>
<dbReference type="EMBL" id="PVTI01000022">
    <property type="protein sequence ID" value="PRY55667.1"/>
    <property type="molecule type" value="Genomic_DNA"/>
</dbReference>
<evidence type="ECO:0000256" key="7">
    <source>
        <dbReference type="SAM" id="MobiDB-lite"/>
    </source>
</evidence>
<dbReference type="InterPro" id="IPR036640">
    <property type="entry name" value="ABC1_TM_sf"/>
</dbReference>
<keyword evidence="3" id="KW-0547">Nucleotide-binding</keyword>
<dbReference type="AlphaFoldDB" id="A0A2T0UCY1"/>
<evidence type="ECO:0000256" key="2">
    <source>
        <dbReference type="ARBA" id="ARBA00022692"/>
    </source>
</evidence>
<feature type="compositionally biased region" description="Low complexity" evidence="7">
    <location>
        <begin position="596"/>
        <end position="613"/>
    </location>
</feature>
<dbReference type="Gene3D" id="1.20.1560.10">
    <property type="entry name" value="ABC transporter type 1, transmembrane domain"/>
    <property type="match status" value="1"/>
</dbReference>